<dbReference type="EC" id="2.7.7.7" evidence="1"/>
<dbReference type="Gene3D" id="1.20.272.10">
    <property type="match status" value="1"/>
</dbReference>
<feature type="domain" description="DNA polymerase III delta N-terminal" evidence="9">
    <location>
        <begin position="9"/>
        <end position="116"/>
    </location>
</feature>
<dbReference type="InterPro" id="IPR027417">
    <property type="entry name" value="P-loop_NTPase"/>
</dbReference>
<accession>A0ABR5Q1F4</accession>
<dbReference type="InterPro" id="IPR048466">
    <property type="entry name" value="DNA_pol3_delta-like_C"/>
</dbReference>
<dbReference type="InterPro" id="IPR005790">
    <property type="entry name" value="DNA_polIII_delta"/>
</dbReference>
<gene>
    <name evidence="11" type="ORF">IV60_GL000280</name>
</gene>
<keyword evidence="12" id="KW-1185">Reference proteome</keyword>
<dbReference type="GeneID" id="84904068"/>
<evidence type="ECO:0000256" key="6">
    <source>
        <dbReference type="ARBA" id="ARBA00022932"/>
    </source>
</evidence>
<evidence type="ECO:0000313" key="11">
    <source>
        <dbReference type="EMBL" id="KRO03101.1"/>
    </source>
</evidence>
<organism evidence="11 12">
    <name type="scientific">Lancefieldella rimae</name>
    <dbReference type="NCBI Taxonomy" id="1383"/>
    <lineage>
        <taxon>Bacteria</taxon>
        <taxon>Bacillati</taxon>
        <taxon>Actinomycetota</taxon>
        <taxon>Coriobacteriia</taxon>
        <taxon>Coriobacteriales</taxon>
        <taxon>Atopobiaceae</taxon>
        <taxon>Lancefieldella</taxon>
    </lineage>
</organism>
<comment type="similarity">
    <text evidence="7">Belongs to the DNA polymerase HolA subunit family.</text>
</comment>
<evidence type="ECO:0000256" key="4">
    <source>
        <dbReference type="ARBA" id="ARBA00022695"/>
    </source>
</evidence>
<evidence type="ECO:0000256" key="8">
    <source>
        <dbReference type="ARBA" id="ARBA00049244"/>
    </source>
</evidence>
<name>A0ABR5Q1F4_9ACTN</name>
<evidence type="ECO:0000256" key="1">
    <source>
        <dbReference type="ARBA" id="ARBA00012417"/>
    </source>
</evidence>
<evidence type="ECO:0000256" key="2">
    <source>
        <dbReference type="ARBA" id="ARBA00017703"/>
    </source>
</evidence>
<dbReference type="EMBL" id="JQCP01000001">
    <property type="protein sequence ID" value="KRO03101.1"/>
    <property type="molecule type" value="Genomic_DNA"/>
</dbReference>
<dbReference type="Gene3D" id="1.10.8.60">
    <property type="match status" value="1"/>
</dbReference>
<proteinExistence type="inferred from homology"/>
<feature type="domain" description="DNA polymerase III delta subunit-like C-terminal" evidence="10">
    <location>
        <begin position="203"/>
        <end position="311"/>
    </location>
</feature>
<dbReference type="SUPFAM" id="SSF52540">
    <property type="entry name" value="P-loop containing nucleoside triphosphate hydrolases"/>
    <property type="match status" value="1"/>
</dbReference>
<evidence type="ECO:0000256" key="5">
    <source>
        <dbReference type="ARBA" id="ARBA00022705"/>
    </source>
</evidence>
<comment type="catalytic activity">
    <reaction evidence="8">
        <text>DNA(n) + a 2'-deoxyribonucleoside 5'-triphosphate = DNA(n+1) + diphosphate</text>
        <dbReference type="Rhea" id="RHEA:22508"/>
        <dbReference type="Rhea" id="RHEA-COMP:17339"/>
        <dbReference type="Rhea" id="RHEA-COMP:17340"/>
        <dbReference type="ChEBI" id="CHEBI:33019"/>
        <dbReference type="ChEBI" id="CHEBI:61560"/>
        <dbReference type="ChEBI" id="CHEBI:173112"/>
        <dbReference type="EC" id="2.7.7.7"/>
    </reaction>
</comment>
<evidence type="ECO:0000259" key="10">
    <source>
        <dbReference type="Pfam" id="PF21694"/>
    </source>
</evidence>
<sequence length="320" mass="35556">MAKDLLPAYLAVGPDELKRNKMVERLKKRLNELFSAFNLDEFTGSTVDIDVLVSALQTMPMGDSRRIVILREADKLSKAASEVVILYLENPNPTTTLLLTAQTLARTTRLYKAVAKIGEKSVVLCASMKPRELAPYVQKLAASYGLVIDFSAAQELVDRVGDSTTMLDAQVKTLAALSDGQPITTSFVEQHIARVAEVKPWTFLDSLSARNLRRSLELYEILPDKNALGLLTLITTRVRELICAASLKSRGEAAHLATELKKQDWQVREYVKWASAFKPGELERLLFACACCERGLKSGADEKTVMLKLIMQMCGNKYKV</sequence>
<dbReference type="Proteomes" id="UP000051927">
    <property type="component" value="Unassembled WGS sequence"/>
</dbReference>
<keyword evidence="6" id="KW-0239">DNA-directed DNA polymerase</keyword>
<dbReference type="PANTHER" id="PTHR34388">
    <property type="entry name" value="DNA POLYMERASE III SUBUNIT DELTA"/>
    <property type="match status" value="1"/>
</dbReference>
<dbReference type="RefSeq" id="WP_003148478.1">
    <property type="nucleotide sequence ID" value="NZ_JQCP01000001.1"/>
</dbReference>
<keyword evidence="3" id="KW-0808">Transferase</keyword>
<evidence type="ECO:0000259" key="9">
    <source>
        <dbReference type="Pfam" id="PF06144"/>
    </source>
</evidence>
<evidence type="ECO:0000256" key="7">
    <source>
        <dbReference type="ARBA" id="ARBA00034754"/>
    </source>
</evidence>
<comment type="caution">
    <text evidence="11">The sequence shown here is derived from an EMBL/GenBank/DDBJ whole genome shotgun (WGS) entry which is preliminary data.</text>
</comment>
<protein>
    <recommendedName>
        <fullName evidence="2">DNA polymerase III subunit delta</fullName>
        <ecNumber evidence="1">2.7.7.7</ecNumber>
    </recommendedName>
</protein>
<dbReference type="NCBIfam" id="TIGR01128">
    <property type="entry name" value="holA"/>
    <property type="match status" value="1"/>
</dbReference>
<dbReference type="Pfam" id="PF06144">
    <property type="entry name" value="DNA_pol3_delta"/>
    <property type="match status" value="1"/>
</dbReference>
<keyword evidence="4" id="KW-0548">Nucleotidyltransferase</keyword>
<dbReference type="Pfam" id="PF21694">
    <property type="entry name" value="DNA_pol3_delta_C"/>
    <property type="match status" value="1"/>
</dbReference>
<evidence type="ECO:0000313" key="12">
    <source>
        <dbReference type="Proteomes" id="UP000051927"/>
    </source>
</evidence>
<dbReference type="SUPFAM" id="SSF48019">
    <property type="entry name" value="post-AAA+ oligomerization domain-like"/>
    <property type="match status" value="1"/>
</dbReference>
<dbReference type="InterPro" id="IPR010372">
    <property type="entry name" value="DNA_pol3_delta_N"/>
</dbReference>
<keyword evidence="5" id="KW-0235">DNA replication</keyword>
<dbReference type="InterPro" id="IPR008921">
    <property type="entry name" value="DNA_pol3_clamp-load_cplx_C"/>
</dbReference>
<evidence type="ECO:0000256" key="3">
    <source>
        <dbReference type="ARBA" id="ARBA00022679"/>
    </source>
</evidence>
<dbReference type="PANTHER" id="PTHR34388:SF1">
    <property type="entry name" value="DNA POLYMERASE III SUBUNIT DELTA"/>
    <property type="match status" value="1"/>
</dbReference>
<dbReference type="Gene3D" id="3.40.50.300">
    <property type="entry name" value="P-loop containing nucleotide triphosphate hydrolases"/>
    <property type="match status" value="1"/>
</dbReference>
<reference evidence="11 12" key="1">
    <citation type="journal article" date="2015" name="Genome Announc.">
        <title>Expanding the biotechnology potential of lactobacilli through comparative genomics of 213 strains and associated genera.</title>
        <authorList>
            <person name="Sun Z."/>
            <person name="Harris H.M."/>
            <person name="McCann A."/>
            <person name="Guo C."/>
            <person name="Argimon S."/>
            <person name="Zhang W."/>
            <person name="Yang X."/>
            <person name="Jeffery I.B."/>
            <person name="Cooney J.C."/>
            <person name="Kagawa T.F."/>
            <person name="Liu W."/>
            <person name="Song Y."/>
            <person name="Salvetti E."/>
            <person name="Wrobel A."/>
            <person name="Rasinkangas P."/>
            <person name="Parkhill J."/>
            <person name="Rea M.C."/>
            <person name="O'Sullivan O."/>
            <person name="Ritari J."/>
            <person name="Douillard F.P."/>
            <person name="Paul Ross R."/>
            <person name="Yang R."/>
            <person name="Briner A.E."/>
            <person name="Felis G.E."/>
            <person name="de Vos W.M."/>
            <person name="Barrangou R."/>
            <person name="Klaenhammer T.R."/>
            <person name="Caufield P.W."/>
            <person name="Cui Y."/>
            <person name="Zhang H."/>
            <person name="O'Toole P.W."/>
        </authorList>
    </citation>
    <scope>NUCLEOTIDE SEQUENCE [LARGE SCALE GENOMIC DNA]</scope>
    <source>
        <strain evidence="11 12">DSM 7090</strain>
    </source>
</reference>